<dbReference type="AlphaFoldDB" id="A0A699XR96"/>
<reference evidence="2" key="1">
    <citation type="journal article" date="2019" name="Sci. Rep.">
        <title>Draft genome of Tanacetum cinerariifolium, the natural source of mosquito coil.</title>
        <authorList>
            <person name="Yamashiro T."/>
            <person name="Shiraishi A."/>
            <person name="Satake H."/>
            <person name="Nakayama K."/>
        </authorList>
    </citation>
    <scope>NUCLEOTIDE SEQUENCE</scope>
</reference>
<evidence type="ECO:0000313" key="2">
    <source>
        <dbReference type="EMBL" id="GFD60860.1"/>
    </source>
</evidence>
<feature type="non-terminal residue" evidence="2">
    <location>
        <position position="1"/>
    </location>
</feature>
<evidence type="ECO:0000256" key="1">
    <source>
        <dbReference type="SAM" id="MobiDB-lite"/>
    </source>
</evidence>
<feature type="region of interest" description="Disordered" evidence="1">
    <location>
        <begin position="13"/>
        <end position="55"/>
    </location>
</feature>
<dbReference type="EMBL" id="BKCJ011883561">
    <property type="protein sequence ID" value="GFD60860.1"/>
    <property type="molecule type" value="Genomic_DNA"/>
</dbReference>
<sequence>PYQIRYTFIRDTTPLPISAPTSSPPLQLPFASRREDKPEVTLPPQKRLGNALGPG</sequence>
<name>A0A699XR96_TANCI</name>
<gene>
    <name evidence="2" type="ORF">Tci_932829</name>
</gene>
<proteinExistence type="predicted"/>
<protein>
    <submittedName>
        <fullName evidence="2">Uncharacterized protein</fullName>
    </submittedName>
</protein>
<accession>A0A699XR96</accession>
<organism evidence="2">
    <name type="scientific">Tanacetum cinerariifolium</name>
    <name type="common">Dalmatian daisy</name>
    <name type="synonym">Chrysanthemum cinerariifolium</name>
    <dbReference type="NCBI Taxonomy" id="118510"/>
    <lineage>
        <taxon>Eukaryota</taxon>
        <taxon>Viridiplantae</taxon>
        <taxon>Streptophyta</taxon>
        <taxon>Embryophyta</taxon>
        <taxon>Tracheophyta</taxon>
        <taxon>Spermatophyta</taxon>
        <taxon>Magnoliopsida</taxon>
        <taxon>eudicotyledons</taxon>
        <taxon>Gunneridae</taxon>
        <taxon>Pentapetalae</taxon>
        <taxon>asterids</taxon>
        <taxon>campanulids</taxon>
        <taxon>Asterales</taxon>
        <taxon>Asteraceae</taxon>
        <taxon>Asteroideae</taxon>
        <taxon>Anthemideae</taxon>
        <taxon>Anthemidinae</taxon>
        <taxon>Tanacetum</taxon>
    </lineage>
</organism>
<comment type="caution">
    <text evidence="2">The sequence shown here is derived from an EMBL/GenBank/DDBJ whole genome shotgun (WGS) entry which is preliminary data.</text>
</comment>